<dbReference type="InterPro" id="IPR013087">
    <property type="entry name" value="Znf_C2H2_type"/>
</dbReference>
<dbReference type="PANTHER" id="PTHR23057">
    <property type="entry name" value="JUXTAPOSED WITH ANOTHER ZINC FINGER PROTEIN 1"/>
    <property type="match status" value="1"/>
</dbReference>
<dbReference type="GO" id="GO:0008270">
    <property type="term" value="F:zinc ion binding"/>
    <property type="evidence" value="ECO:0007669"/>
    <property type="project" value="UniProtKB-KW"/>
</dbReference>
<dbReference type="SMART" id="SM00355">
    <property type="entry name" value="ZnF_C2H2"/>
    <property type="match status" value="3"/>
</dbReference>
<keyword evidence="2" id="KW-1185">Reference proteome</keyword>
<protein>
    <submittedName>
        <fullName evidence="1">Uncharacterized protein</fullName>
    </submittedName>
</protein>
<organism evidence="1 2">
    <name type="scientific">Nesidiocoris tenuis</name>
    <dbReference type="NCBI Taxonomy" id="355587"/>
    <lineage>
        <taxon>Eukaryota</taxon>
        <taxon>Metazoa</taxon>
        <taxon>Ecdysozoa</taxon>
        <taxon>Arthropoda</taxon>
        <taxon>Hexapoda</taxon>
        <taxon>Insecta</taxon>
        <taxon>Pterygota</taxon>
        <taxon>Neoptera</taxon>
        <taxon>Paraneoptera</taxon>
        <taxon>Hemiptera</taxon>
        <taxon>Heteroptera</taxon>
        <taxon>Panheteroptera</taxon>
        <taxon>Cimicomorpha</taxon>
        <taxon>Miridae</taxon>
        <taxon>Dicyphina</taxon>
        <taxon>Nesidiocoris</taxon>
    </lineage>
</organism>
<dbReference type="InterPro" id="IPR036236">
    <property type="entry name" value="Znf_C2H2_sf"/>
</dbReference>
<dbReference type="PROSITE" id="PS00028">
    <property type="entry name" value="ZINC_FINGER_C2H2_1"/>
    <property type="match status" value="2"/>
</dbReference>
<name>A0A6H5GL09_9HEMI</name>
<dbReference type="GO" id="GO:0005634">
    <property type="term" value="C:nucleus"/>
    <property type="evidence" value="ECO:0007669"/>
    <property type="project" value="TreeGrafter"/>
</dbReference>
<dbReference type="AlphaFoldDB" id="A0A6H5GL09"/>
<dbReference type="Proteomes" id="UP000479000">
    <property type="component" value="Unassembled WGS sequence"/>
</dbReference>
<gene>
    <name evidence="1" type="ORF">NTEN_LOCUS8066</name>
</gene>
<dbReference type="PANTHER" id="PTHR23057:SF0">
    <property type="entry name" value="JUXTAPOSED WITH ANOTHER ZINC FINGER PROTEIN 1"/>
    <property type="match status" value="1"/>
</dbReference>
<dbReference type="EMBL" id="CADCXU010011985">
    <property type="protein sequence ID" value="CAB0002279.1"/>
    <property type="molecule type" value="Genomic_DNA"/>
</dbReference>
<evidence type="ECO:0000313" key="2">
    <source>
        <dbReference type="Proteomes" id="UP000479000"/>
    </source>
</evidence>
<dbReference type="InterPro" id="IPR051580">
    <property type="entry name" value="ZnF-Chromatin_assoc"/>
</dbReference>
<sequence>MAVFLLNICKYNDCGLSFQNLVDLIQHIEDNHIDYNSKPSKDRDQQRPTCLPLSYVLRFFTDAARNLKPLSRPPEVVQPPPLITPAGSDGDDDDVRSESEDSNDSWSTQEEYSAEYIMKYGSKMVSPGLSPDGTLIEKPFACPVPGCKKRYKNVNGIKYHSKNGHKNEGRIRKGFKCYCGKSYKTNGGLKNHTALMHSGTTMTTIATQNGTPQVLQIPTLQPIRTLTLKHIASLGLPIKTLVVATKGDQAGATSLGVLTPATSPTKSDEPNYTP</sequence>
<proteinExistence type="predicted"/>
<dbReference type="SUPFAM" id="SSF57667">
    <property type="entry name" value="beta-beta-alpha zinc fingers"/>
    <property type="match status" value="2"/>
</dbReference>
<evidence type="ECO:0000313" key="1">
    <source>
        <dbReference type="EMBL" id="CAB0002279.1"/>
    </source>
</evidence>
<dbReference type="OrthoDB" id="3269380at2759"/>
<accession>A0A6H5GL09</accession>
<reference evidence="1 2" key="1">
    <citation type="submission" date="2020-02" db="EMBL/GenBank/DDBJ databases">
        <authorList>
            <person name="Ferguson B K."/>
        </authorList>
    </citation>
    <scope>NUCLEOTIDE SEQUENCE [LARGE SCALE GENOMIC DNA]</scope>
</reference>
<dbReference type="Gene3D" id="3.30.160.60">
    <property type="entry name" value="Classic Zinc Finger"/>
    <property type="match status" value="2"/>
</dbReference>